<dbReference type="EMBL" id="CP035913">
    <property type="protein sequence ID" value="QBE66486.1"/>
    <property type="molecule type" value="Genomic_DNA"/>
</dbReference>
<feature type="compositionally biased region" description="Polar residues" evidence="1">
    <location>
        <begin position="74"/>
        <end position="95"/>
    </location>
</feature>
<keyword evidence="3" id="KW-1185">Reference proteome</keyword>
<dbReference type="InterPro" id="IPR008514">
    <property type="entry name" value="T6SS_Hcp"/>
</dbReference>
<proteinExistence type="predicted"/>
<evidence type="ECO:0008006" key="4">
    <source>
        <dbReference type="Google" id="ProtNLM"/>
    </source>
</evidence>
<dbReference type="Pfam" id="PF05638">
    <property type="entry name" value="T6SS_HCP"/>
    <property type="match status" value="1"/>
</dbReference>
<accession>A0A4P6L487</accession>
<evidence type="ECO:0000313" key="2">
    <source>
        <dbReference type="EMBL" id="QBE66486.1"/>
    </source>
</evidence>
<gene>
    <name evidence="2" type="ORF">EWM63_28875</name>
</gene>
<dbReference type="OrthoDB" id="5066999at2"/>
<feature type="region of interest" description="Disordered" evidence="1">
    <location>
        <begin position="73"/>
        <end position="95"/>
    </location>
</feature>
<dbReference type="KEGG" id="plue:EWM63_28875"/>
<reference evidence="2 3" key="1">
    <citation type="submission" date="2019-02" db="EMBL/GenBank/DDBJ databases">
        <title>Draft Genome Sequences of Six Type Strains of the Genus Massilia.</title>
        <authorList>
            <person name="Miess H."/>
            <person name="Frediansyhah A."/>
            <person name="Gross H."/>
        </authorList>
    </citation>
    <scope>NUCLEOTIDE SEQUENCE [LARGE SCALE GENOMIC DNA]</scope>
    <source>
        <strain evidence="2 3">DSM 17473</strain>
    </source>
</reference>
<dbReference type="Gene3D" id="2.30.110.20">
    <property type="entry name" value="Hcp1-like"/>
    <property type="match status" value="1"/>
</dbReference>
<sequence length="95" mass="10279">MTMRSYLQIDGVAGDSTDDGYAGWIECDSVGWSLRGGGPRAACRRSGSSRPGMWHRASWPGCASRPRRWRVHALNSSGPVRTAHGSSITGSSWSR</sequence>
<name>A0A4P6L487_9BURK</name>
<evidence type="ECO:0000256" key="1">
    <source>
        <dbReference type="SAM" id="MobiDB-lite"/>
    </source>
</evidence>
<evidence type="ECO:0000313" key="3">
    <source>
        <dbReference type="Proteomes" id="UP000290637"/>
    </source>
</evidence>
<protein>
    <recommendedName>
        <fullName evidence="4">Type VI secretion system tube protein Hcp</fullName>
    </recommendedName>
</protein>
<dbReference type="AlphaFoldDB" id="A0A4P6L487"/>
<dbReference type="InterPro" id="IPR036624">
    <property type="entry name" value="Hcp1-lik_sf"/>
</dbReference>
<organism evidence="2 3">
    <name type="scientific">Pseudoduganella lutea</name>
    <dbReference type="NCBI Taxonomy" id="321985"/>
    <lineage>
        <taxon>Bacteria</taxon>
        <taxon>Pseudomonadati</taxon>
        <taxon>Pseudomonadota</taxon>
        <taxon>Betaproteobacteria</taxon>
        <taxon>Burkholderiales</taxon>
        <taxon>Oxalobacteraceae</taxon>
        <taxon>Telluria group</taxon>
        <taxon>Pseudoduganella</taxon>
    </lineage>
</organism>
<dbReference type="SUPFAM" id="SSF141452">
    <property type="entry name" value="Hcp1-like"/>
    <property type="match status" value="1"/>
</dbReference>
<dbReference type="Proteomes" id="UP000290637">
    <property type="component" value="Chromosome"/>
</dbReference>